<evidence type="ECO:0000256" key="1">
    <source>
        <dbReference type="ARBA" id="ARBA00004123"/>
    </source>
</evidence>
<dbReference type="AlphaFoldDB" id="A0AAD4NIC8"/>
<evidence type="ECO:0000256" key="2">
    <source>
        <dbReference type="ARBA" id="ARBA00023242"/>
    </source>
</evidence>
<dbReference type="SMART" id="SM00298">
    <property type="entry name" value="CHROMO"/>
    <property type="match status" value="2"/>
</dbReference>
<proteinExistence type="predicted"/>
<dbReference type="PANTHER" id="PTHR22812">
    <property type="entry name" value="CHROMOBOX PROTEIN"/>
    <property type="match status" value="1"/>
</dbReference>
<evidence type="ECO:0000313" key="5">
    <source>
        <dbReference type="EMBL" id="KAI1728972.1"/>
    </source>
</evidence>
<feature type="region of interest" description="Disordered" evidence="3">
    <location>
        <begin position="249"/>
        <end position="305"/>
    </location>
</feature>
<name>A0AAD4NIC8_9BILA</name>
<feature type="compositionally biased region" description="Polar residues" evidence="3">
    <location>
        <begin position="251"/>
        <end position="260"/>
    </location>
</feature>
<comment type="caution">
    <text evidence="5">The sequence shown here is derived from an EMBL/GenBank/DDBJ whole genome shotgun (WGS) entry which is preliminary data.</text>
</comment>
<dbReference type="InterPro" id="IPR051219">
    <property type="entry name" value="Heterochromatin_chromo-domain"/>
</dbReference>
<feature type="domain" description="Chromo" evidence="4">
    <location>
        <begin position="173"/>
        <end position="230"/>
    </location>
</feature>
<gene>
    <name evidence="5" type="ORF">DdX_01186</name>
</gene>
<reference evidence="5" key="1">
    <citation type="submission" date="2022-01" db="EMBL/GenBank/DDBJ databases">
        <title>Genome Sequence Resource for Two Populations of Ditylenchus destructor, the Migratory Endoparasitic Phytonematode.</title>
        <authorList>
            <person name="Zhang H."/>
            <person name="Lin R."/>
            <person name="Xie B."/>
        </authorList>
    </citation>
    <scope>NUCLEOTIDE SEQUENCE</scope>
    <source>
        <strain evidence="5">BazhouSP</strain>
    </source>
</reference>
<feature type="domain" description="Chromo" evidence="4">
    <location>
        <begin position="39"/>
        <end position="98"/>
    </location>
</feature>
<sequence length="369" mass="41445">MFRMSPRKLPGLISSSSTKQSNGAGPSVGTTRKPELEICIVEKILKKRVIDGRVRYLVKWLGYDSPEENTWEKPSSLNCDDLIQQFEEKHAEMSDDDPNDLEETPITARNNHKDAQAKTKPTPPFPSKSSKENKTPKTSEKRREQGTASQKKSAKSMRVEEELPKMINGKRAYEVEAVVNKRVDVNGGVQYKIKWKGYKTQSWEPVENLLCKDLIKKFEHTLDRAKSRSRSIQPPADTTTPINIYKPLRSRGSSVVSPQEPSAKRVRPSFSNTSSGELINFITPKSNNTERNNVENGSTSNVSTREYYSRRAKSLVNSDSERSSVSIAVSSSSTKLLVCSSTKREFIIWLSTTRELCAAASPLAKKFPL</sequence>
<feature type="compositionally biased region" description="Polar residues" evidence="3">
    <location>
        <begin position="13"/>
        <end position="30"/>
    </location>
</feature>
<comment type="subcellular location">
    <subcellularLocation>
        <location evidence="1">Nucleus</location>
    </subcellularLocation>
</comment>
<protein>
    <submittedName>
        <fullName evidence="5">Chromo (CHRromatin organization MOdifier) domain-containing protein</fullName>
    </submittedName>
</protein>
<accession>A0AAD4NIC8</accession>
<feature type="compositionally biased region" description="Polar residues" evidence="3">
    <location>
        <begin position="269"/>
        <end position="305"/>
    </location>
</feature>
<dbReference type="GO" id="GO:0005634">
    <property type="term" value="C:nucleus"/>
    <property type="evidence" value="ECO:0007669"/>
    <property type="project" value="UniProtKB-SubCell"/>
</dbReference>
<dbReference type="PROSITE" id="PS50013">
    <property type="entry name" value="CHROMO_2"/>
    <property type="match status" value="2"/>
</dbReference>
<organism evidence="5 6">
    <name type="scientific">Ditylenchus destructor</name>
    <dbReference type="NCBI Taxonomy" id="166010"/>
    <lineage>
        <taxon>Eukaryota</taxon>
        <taxon>Metazoa</taxon>
        <taxon>Ecdysozoa</taxon>
        <taxon>Nematoda</taxon>
        <taxon>Chromadorea</taxon>
        <taxon>Rhabditida</taxon>
        <taxon>Tylenchina</taxon>
        <taxon>Tylenchomorpha</taxon>
        <taxon>Sphaerularioidea</taxon>
        <taxon>Anguinidae</taxon>
        <taxon>Anguininae</taxon>
        <taxon>Ditylenchus</taxon>
    </lineage>
</organism>
<dbReference type="InterPro" id="IPR000953">
    <property type="entry name" value="Chromo/chromo_shadow_dom"/>
</dbReference>
<dbReference type="EMBL" id="JAKKPZ010000001">
    <property type="protein sequence ID" value="KAI1728972.1"/>
    <property type="molecule type" value="Genomic_DNA"/>
</dbReference>
<keyword evidence="2" id="KW-0539">Nucleus</keyword>
<feature type="region of interest" description="Disordered" evidence="3">
    <location>
        <begin position="90"/>
        <end position="161"/>
    </location>
</feature>
<feature type="compositionally biased region" description="Acidic residues" evidence="3">
    <location>
        <begin position="94"/>
        <end position="103"/>
    </location>
</feature>
<dbReference type="InterPro" id="IPR023780">
    <property type="entry name" value="Chromo_domain"/>
</dbReference>
<evidence type="ECO:0000313" key="6">
    <source>
        <dbReference type="Proteomes" id="UP001201812"/>
    </source>
</evidence>
<feature type="compositionally biased region" description="Basic and acidic residues" evidence="3">
    <location>
        <begin position="129"/>
        <end position="145"/>
    </location>
</feature>
<dbReference type="InterPro" id="IPR016197">
    <property type="entry name" value="Chromo-like_dom_sf"/>
</dbReference>
<feature type="region of interest" description="Disordered" evidence="3">
    <location>
        <begin position="1"/>
        <end position="31"/>
    </location>
</feature>
<evidence type="ECO:0000259" key="4">
    <source>
        <dbReference type="PROSITE" id="PS50013"/>
    </source>
</evidence>
<dbReference type="Pfam" id="PF00385">
    <property type="entry name" value="Chromo"/>
    <property type="match status" value="2"/>
</dbReference>
<keyword evidence="6" id="KW-1185">Reference proteome</keyword>
<dbReference type="SUPFAM" id="SSF54160">
    <property type="entry name" value="Chromo domain-like"/>
    <property type="match status" value="2"/>
</dbReference>
<dbReference type="Proteomes" id="UP001201812">
    <property type="component" value="Unassembled WGS sequence"/>
</dbReference>
<evidence type="ECO:0000256" key="3">
    <source>
        <dbReference type="SAM" id="MobiDB-lite"/>
    </source>
</evidence>
<dbReference type="CDD" id="cd00024">
    <property type="entry name" value="CD_CSD"/>
    <property type="match status" value="2"/>
</dbReference>
<dbReference type="Gene3D" id="2.40.50.40">
    <property type="match status" value="2"/>
</dbReference>